<dbReference type="EMBL" id="BGPR01002154">
    <property type="protein sequence ID" value="GBM68640.1"/>
    <property type="molecule type" value="Genomic_DNA"/>
</dbReference>
<sequence length="98" mass="10948">MWAIWLTAEIIASSTLPLRDDPDRIAESESDEIRIEHKKRKVSTTFDHVTSHNASVFFKRAVLVSTERPISPTNHAMAKLALSSFVLVLKSISIVSSN</sequence>
<evidence type="ECO:0000313" key="2">
    <source>
        <dbReference type="Proteomes" id="UP000499080"/>
    </source>
</evidence>
<dbReference type="AlphaFoldDB" id="A0A4Y2HTJ3"/>
<reference evidence="1 2" key="1">
    <citation type="journal article" date="2019" name="Sci. Rep.">
        <title>Orb-weaving spider Araneus ventricosus genome elucidates the spidroin gene catalogue.</title>
        <authorList>
            <person name="Kono N."/>
            <person name="Nakamura H."/>
            <person name="Ohtoshi R."/>
            <person name="Moran D.A.P."/>
            <person name="Shinohara A."/>
            <person name="Yoshida Y."/>
            <person name="Fujiwara M."/>
            <person name="Mori M."/>
            <person name="Tomita M."/>
            <person name="Arakawa K."/>
        </authorList>
    </citation>
    <scope>NUCLEOTIDE SEQUENCE [LARGE SCALE GENOMIC DNA]</scope>
</reference>
<proteinExistence type="predicted"/>
<accession>A0A4Y2HTJ3</accession>
<keyword evidence="2" id="KW-1185">Reference proteome</keyword>
<comment type="caution">
    <text evidence="1">The sequence shown here is derived from an EMBL/GenBank/DDBJ whole genome shotgun (WGS) entry which is preliminary data.</text>
</comment>
<gene>
    <name evidence="1" type="ORF">AVEN_212207_1</name>
</gene>
<name>A0A4Y2HTJ3_ARAVE</name>
<organism evidence="1 2">
    <name type="scientific">Araneus ventricosus</name>
    <name type="common">Orbweaver spider</name>
    <name type="synonym">Epeira ventricosa</name>
    <dbReference type="NCBI Taxonomy" id="182803"/>
    <lineage>
        <taxon>Eukaryota</taxon>
        <taxon>Metazoa</taxon>
        <taxon>Ecdysozoa</taxon>
        <taxon>Arthropoda</taxon>
        <taxon>Chelicerata</taxon>
        <taxon>Arachnida</taxon>
        <taxon>Araneae</taxon>
        <taxon>Araneomorphae</taxon>
        <taxon>Entelegynae</taxon>
        <taxon>Araneoidea</taxon>
        <taxon>Araneidae</taxon>
        <taxon>Araneus</taxon>
    </lineage>
</organism>
<evidence type="ECO:0000313" key="1">
    <source>
        <dbReference type="EMBL" id="GBM68640.1"/>
    </source>
</evidence>
<dbReference type="Proteomes" id="UP000499080">
    <property type="component" value="Unassembled WGS sequence"/>
</dbReference>
<protein>
    <submittedName>
        <fullName evidence="1">Uncharacterized protein</fullName>
    </submittedName>
</protein>